<dbReference type="eggNOG" id="ENOG502Z7UB">
    <property type="taxonomic scope" value="Bacteria"/>
</dbReference>
<dbReference type="EMBL" id="CP001280">
    <property type="protein sequence ID" value="ACK50320.1"/>
    <property type="molecule type" value="Genomic_DNA"/>
</dbReference>
<keyword evidence="1" id="KW-1133">Transmembrane helix</keyword>
<dbReference type="Pfam" id="PF19911">
    <property type="entry name" value="DUF6384"/>
    <property type="match status" value="1"/>
</dbReference>
<evidence type="ECO:0000256" key="1">
    <source>
        <dbReference type="SAM" id="Phobius"/>
    </source>
</evidence>
<dbReference type="InterPro" id="IPR045964">
    <property type="entry name" value="DUF6384"/>
</dbReference>
<evidence type="ECO:0000313" key="3">
    <source>
        <dbReference type="Proteomes" id="UP000002257"/>
    </source>
</evidence>
<organism evidence="2 3">
    <name type="scientific">Methylocella silvestris (strain DSM 15510 / CIP 108128 / LMG 27833 / NCIMB 13906 / BL2)</name>
    <dbReference type="NCBI Taxonomy" id="395965"/>
    <lineage>
        <taxon>Bacteria</taxon>
        <taxon>Pseudomonadati</taxon>
        <taxon>Pseudomonadota</taxon>
        <taxon>Alphaproteobacteria</taxon>
        <taxon>Hyphomicrobiales</taxon>
        <taxon>Beijerinckiaceae</taxon>
        <taxon>Methylocella</taxon>
    </lineage>
</organism>
<dbReference type="OrthoDB" id="6115808at2"/>
<protein>
    <submittedName>
        <fullName evidence="2">Uncharacterized protein</fullName>
    </submittedName>
</protein>
<keyword evidence="3" id="KW-1185">Reference proteome</keyword>
<evidence type="ECO:0000313" key="2">
    <source>
        <dbReference type="EMBL" id="ACK50320.1"/>
    </source>
</evidence>
<dbReference type="Proteomes" id="UP000002257">
    <property type="component" value="Chromosome"/>
</dbReference>
<accession>B8ERD6</accession>
<dbReference type="KEGG" id="msl:Msil_1355"/>
<feature type="transmembrane region" description="Helical" evidence="1">
    <location>
        <begin position="103"/>
        <end position="124"/>
    </location>
</feature>
<sequence length="311" mass="33756">MADSAAVAGSAEVKLNDLMLAMDVVDTLRHQEAFVARELDEEGREQELTARLRKIYRDQGIEVSDAVIAEGVKALKDSRFVYTPPRPGLGVTLARLWVRRGRVGAFAAGLLGLFGLAWIGYYILAERPAQQRQIELSTNLPKALEAAYADASAEAKAPAARDRAAELLADGRRAAQNADPAAAKSALDGLKTLSADLRQSYQIRVVASPGEKSGVFRIPDRNTNARNYYLIVEAVGADGQPIALPIKSEEDGTTKMTTKWGLRVDKQTYDRVGADKADDGIIQNRTLGEKRRGFLDVDYSVPASGAAITQW</sequence>
<dbReference type="STRING" id="395965.Msil_1355"/>
<dbReference type="HOGENOM" id="CLU_908604_0_0_5"/>
<name>B8ERD6_METSB</name>
<keyword evidence="1" id="KW-0472">Membrane</keyword>
<keyword evidence="1" id="KW-0812">Transmembrane</keyword>
<gene>
    <name evidence="2" type="ordered locus">Msil_1355</name>
</gene>
<proteinExistence type="predicted"/>
<dbReference type="AlphaFoldDB" id="B8ERD6"/>
<dbReference type="RefSeq" id="WP_012590390.1">
    <property type="nucleotide sequence ID" value="NC_011666.1"/>
</dbReference>
<reference evidence="2 3" key="1">
    <citation type="journal article" date="2010" name="J. Bacteriol.">
        <title>Complete genome sequence of the aerobic facultative methanotroph Methylocella silvestris BL2.</title>
        <authorList>
            <person name="Chen Y."/>
            <person name="Crombie A."/>
            <person name="Rahman M.T."/>
            <person name="Dedysh S.N."/>
            <person name="Liesack W."/>
            <person name="Stott M.B."/>
            <person name="Alam M."/>
            <person name="Theisen A.R."/>
            <person name="Murrell J.C."/>
            <person name="Dunfield P.F."/>
        </authorList>
    </citation>
    <scope>NUCLEOTIDE SEQUENCE [LARGE SCALE GENOMIC DNA]</scope>
    <source>
        <strain evidence="3">DSM 15510 / CIP 108128 / LMG 27833 / NCIMB 13906 / BL2</strain>
    </source>
</reference>